<gene>
    <name evidence="2" type="ORF">PCAMFM013_S023g000157</name>
</gene>
<dbReference type="InterPro" id="IPR036047">
    <property type="entry name" value="F-box-like_dom_sf"/>
</dbReference>
<dbReference type="PROSITE" id="PS50181">
    <property type="entry name" value="FBOX"/>
    <property type="match status" value="1"/>
</dbReference>
<reference evidence="2 3" key="1">
    <citation type="journal article" date="2014" name="Nat. Commun.">
        <title>Multiple recent horizontal transfers of a large genomic region in cheese making fungi.</title>
        <authorList>
            <person name="Cheeseman K."/>
            <person name="Ropars J."/>
            <person name="Renault P."/>
            <person name="Dupont J."/>
            <person name="Gouzy J."/>
            <person name="Branca A."/>
            <person name="Abraham A.L."/>
            <person name="Ceppi M."/>
            <person name="Conseiller E."/>
            <person name="Debuchy R."/>
            <person name="Malagnac F."/>
            <person name="Goarin A."/>
            <person name="Silar P."/>
            <person name="Lacoste S."/>
            <person name="Sallet E."/>
            <person name="Bensimon A."/>
            <person name="Giraud T."/>
            <person name="Brygoo Y."/>
        </authorList>
    </citation>
    <scope>NUCLEOTIDE SEQUENCE [LARGE SCALE GENOMIC DNA]</scope>
    <source>
        <strain evidence="3">FM 013</strain>
    </source>
</reference>
<proteinExistence type="predicted"/>
<evidence type="ECO:0000313" key="2">
    <source>
        <dbReference type="EMBL" id="CRL27699.1"/>
    </source>
</evidence>
<protein>
    <submittedName>
        <fullName evidence="2">Cyclin-like F-box</fullName>
    </submittedName>
</protein>
<keyword evidence="3" id="KW-1185">Reference proteome</keyword>
<feature type="domain" description="F-box" evidence="1">
    <location>
        <begin position="6"/>
        <end position="39"/>
    </location>
</feature>
<dbReference type="STRING" id="1429867.A0A0G4PMW5"/>
<organism evidence="2 3">
    <name type="scientific">Penicillium camemberti (strain FM 013)</name>
    <dbReference type="NCBI Taxonomy" id="1429867"/>
    <lineage>
        <taxon>Eukaryota</taxon>
        <taxon>Fungi</taxon>
        <taxon>Dikarya</taxon>
        <taxon>Ascomycota</taxon>
        <taxon>Pezizomycotina</taxon>
        <taxon>Eurotiomycetes</taxon>
        <taxon>Eurotiomycetidae</taxon>
        <taxon>Eurotiales</taxon>
        <taxon>Aspergillaceae</taxon>
        <taxon>Penicillium</taxon>
    </lineage>
</organism>
<name>A0A0G4PMW5_PENC3</name>
<dbReference type="EMBL" id="HG793156">
    <property type="protein sequence ID" value="CRL27699.1"/>
    <property type="molecule type" value="Genomic_DNA"/>
</dbReference>
<dbReference type="InterPro" id="IPR001810">
    <property type="entry name" value="F-box_dom"/>
</dbReference>
<dbReference type="Proteomes" id="UP000053732">
    <property type="component" value="Unassembled WGS sequence"/>
</dbReference>
<evidence type="ECO:0000313" key="3">
    <source>
        <dbReference type="Proteomes" id="UP000053732"/>
    </source>
</evidence>
<sequence length="142" mass="15755">MDKEKPTTLPDLPLELLLVISDHLSPVDIACLALCNRRLLLSLGSACDDLPKNRTGGPEDGPRVDLLTRFSRGLPQYYLCDACLRLHPWHKVALPERLSPQNSLFTLSITRATHITSSILSIFNLSCEGFTTELNLESPFSP</sequence>
<dbReference type="SUPFAM" id="SSF81383">
    <property type="entry name" value="F-box domain"/>
    <property type="match status" value="1"/>
</dbReference>
<dbReference type="AlphaFoldDB" id="A0A0G4PMW5"/>
<evidence type="ECO:0000259" key="1">
    <source>
        <dbReference type="PROSITE" id="PS50181"/>
    </source>
</evidence>
<accession>A0A0G4PMW5</accession>